<proteinExistence type="predicted"/>
<accession>A0AAU7RY55</accession>
<dbReference type="RefSeq" id="WP_349959238.1">
    <property type="nucleotide sequence ID" value="NZ_CP157961.1"/>
</dbReference>
<dbReference type="GO" id="GO:0009055">
    <property type="term" value="F:electron transfer activity"/>
    <property type="evidence" value="ECO:0007669"/>
    <property type="project" value="TreeGrafter"/>
</dbReference>
<dbReference type="PANTHER" id="PTHR47307">
    <property type="entry name" value="GLUTATHIONE-REGULATED POTASSIUM-EFFLUX SYSTEM ANCILLARY PROTEIN KEFG"/>
    <property type="match status" value="1"/>
</dbReference>
<dbReference type="GO" id="GO:0010181">
    <property type="term" value="F:FMN binding"/>
    <property type="evidence" value="ECO:0007669"/>
    <property type="project" value="TreeGrafter"/>
</dbReference>
<dbReference type="SUPFAM" id="SSF52218">
    <property type="entry name" value="Flavoproteins"/>
    <property type="match status" value="1"/>
</dbReference>
<keyword evidence="1" id="KW-0560">Oxidoreductase</keyword>
<keyword evidence="3" id="KW-0614">Plasmid</keyword>
<gene>
    <name evidence="3" type="ORF">ABM479_24440</name>
</gene>
<evidence type="ECO:0000313" key="3">
    <source>
        <dbReference type="EMBL" id="XBT95105.1"/>
    </source>
</evidence>
<dbReference type="GO" id="GO:0003955">
    <property type="term" value="F:NAD(P)H dehydrogenase (quinone) activity"/>
    <property type="evidence" value="ECO:0007669"/>
    <property type="project" value="TreeGrafter"/>
</dbReference>
<dbReference type="InterPro" id="IPR003680">
    <property type="entry name" value="Flavodoxin_fold"/>
</dbReference>
<evidence type="ECO:0000259" key="2">
    <source>
        <dbReference type="Pfam" id="PF02525"/>
    </source>
</evidence>
<name>A0AAU7RY55_9HYPH</name>
<sequence>MKTLLIFAHPAIQHSRTNRLMFAAAQRVADITVVDLYADYPRHEIDIDREQERLAAHDILVLQFPLFWYSPPSLIKEWQDLVLEHGFAYGEKGTALRGKPWLCAVTAGASAEAYDQGRHRFSLRQLLSPVEATAALCGMPFLSPYVLFGAAGVEDARRKAHIEGFVTLLEALRDDRFDIAAGQHADILTDANLSSALMGQAS</sequence>
<dbReference type="EMBL" id="CP157961">
    <property type="protein sequence ID" value="XBT95105.1"/>
    <property type="molecule type" value="Genomic_DNA"/>
</dbReference>
<dbReference type="Gene3D" id="3.40.50.360">
    <property type="match status" value="1"/>
</dbReference>
<dbReference type="InterPro" id="IPR029039">
    <property type="entry name" value="Flavoprotein-like_sf"/>
</dbReference>
<dbReference type="Pfam" id="PF02525">
    <property type="entry name" value="Flavodoxin_2"/>
    <property type="match status" value="1"/>
</dbReference>
<organism evidence="3">
    <name type="scientific">Rhizobium sp. ZPR3</name>
    <dbReference type="NCBI Taxonomy" id="3158967"/>
    <lineage>
        <taxon>Bacteria</taxon>
        <taxon>Pseudomonadati</taxon>
        <taxon>Pseudomonadota</taxon>
        <taxon>Alphaproteobacteria</taxon>
        <taxon>Hyphomicrobiales</taxon>
        <taxon>Rhizobiaceae</taxon>
        <taxon>Rhizobium/Agrobacterium group</taxon>
        <taxon>Rhizobium</taxon>
    </lineage>
</organism>
<dbReference type="AlphaFoldDB" id="A0AAU7RY55"/>
<feature type="domain" description="Flavodoxin-like fold" evidence="2">
    <location>
        <begin position="1"/>
        <end position="162"/>
    </location>
</feature>
<dbReference type="InterPro" id="IPR046980">
    <property type="entry name" value="KefG/KefF"/>
</dbReference>
<dbReference type="PANTHER" id="PTHR47307:SF1">
    <property type="entry name" value="GLUTATHIONE-REGULATED POTASSIUM-EFFLUX SYSTEM ANCILLARY PROTEIN KEFG"/>
    <property type="match status" value="1"/>
</dbReference>
<reference evidence="3" key="1">
    <citation type="submission" date="2024-06" db="EMBL/GenBank/DDBJ databases">
        <authorList>
            <person name="Li T."/>
            <person name="Gao R."/>
        </authorList>
    </citation>
    <scope>NUCLEOTIDE SEQUENCE</scope>
    <source>
        <strain evidence="3">ZPR3</strain>
        <plasmid evidence="3">unnamed1</plasmid>
    </source>
</reference>
<evidence type="ECO:0000256" key="1">
    <source>
        <dbReference type="ARBA" id="ARBA00023002"/>
    </source>
</evidence>
<geneLocation type="plasmid" evidence="3">
    <name>unnamed1</name>
</geneLocation>
<protein>
    <submittedName>
        <fullName evidence="3">NAD(P)H-dependent oxidoreductase</fullName>
    </submittedName>
</protein>